<feature type="region of interest" description="Disordered" evidence="1">
    <location>
        <begin position="324"/>
        <end position="346"/>
    </location>
</feature>
<feature type="compositionally biased region" description="Acidic residues" evidence="1">
    <location>
        <begin position="327"/>
        <end position="343"/>
    </location>
</feature>
<protein>
    <submittedName>
        <fullName evidence="2">Uncharacterized protein</fullName>
    </submittedName>
</protein>
<evidence type="ECO:0000256" key="1">
    <source>
        <dbReference type="SAM" id="MobiDB-lite"/>
    </source>
</evidence>
<dbReference type="AlphaFoldDB" id="A0A7R9F2E9"/>
<proteinExistence type="predicted"/>
<dbReference type="EMBL" id="OD567507">
    <property type="protein sequence ID" value="CAD7445763.1"/>
    <property type="molecule type" value="Genomic_DNA"/>
</dbReference>
<organism evidence="2">
    <name type="scientific">Timema bartmani</name>
    <dbReference type="NCBI Taxonomy" id="61472"/>
    <lineage>
        <taxon>Eukaryota</taxon>
        <taxon>Metazoa</taxon>
        <taxon>Ecdysozoa</taxon>
        <taxon>Arthropoda</taxon>
        <taxon>Hexapoda</taxon>
        <taxon>Insecta</taxon>
        <taxon>Pterygota</taxon>
        <taxon>Neoptera</taxon>
        <taxon>Polyneoptera</taxon>
        <taxon>Phasmatodea</taxon>
        <taxon>Timematodea</taxon>
        <taxon>Timematoidea</taxon>
        <taxon>Timematidae</taxon>
        <taxon>Timema</taxon>
    </lineage>
</organism>
<evidence type="ECO:0000313" key="2">
    <source>
        <dbReference type="EMBL" id="CAD7445763.1"/>
    </source>
</evidence>
<name>A0A7R9F2E9_9NEOP</name>
<gene>
    <name evidence="2" type="ORF">TBIB3V08_LOCUS8111</name>
</gene>
<sequence length="363" mass="39690">MTSLYRHRALLNSVPPPPVCVTSGQVTWSCSLASMRMGPQFNSDHFNCEKPLLVHPTEIRTSISPSSVVELNTTGALANYATEASAHKIAGGAGWRGGAPVETARARTLRPRTSRVSYRDKTARVYDFMIMDNWLKTGRLASGKSVVSCSPAESTENISEEAVAGFSGTVPKLRSDTIDSNVVTIDSFPSLVQLLQQHVTAREWTCSGNANAKNSVKLSCSFAFTSPKKVHSMAVCVARATVPVSENSCLFCSISQVGVWQAPYKEPQPGSSTAPSSSSLTFTRLCNEETWQRLAPDCTYEEYIAADDDIIVWGTLENADIIREQQESSDEEGEEEMEEEPEDLPTMKDVLKGVDVYSRALMR</sequence>
<reference evidence="2" key="1">
    <citation type="submission" date="2020-11" db="EMBL/GenBank/DDBJ databases">
        <authorList>
            <person name="Tran Van P."/>
        </authorList>
    </citation>
    <scope>NUCLEOTIDE SEQUENCE</scope>
</reference>
<accession>A0A7R9F2E9</accession>